<evidence type="ECO:0000256" key="1">
    <source>
        <dbReference type="SAM" id="MobiDB-lite"/>
    </source>
</evidence>
<dbReference type="EMBL" id="JBBPBN010000001">
    <property type="protein sequence ID" value="KAK9046076.1"/>
    <property type="molecule type" value="Genomic_DNA"/>
</dbReference>
<dbReference type="Proteomes" id="UP001396334">
    <property type="component" value="Unassembled WGS sequence"/>
</dbReference>
<feature type="region of interest" description="Disordered" evidence="1">
    <location>
        <begin position="41"/>
        <end position="61"/>
    </location>
</feature>
<feature type="compositionally biased region" description="Polar residues" evidence="1">
    <location>
        <begin position="123"/>
        <end position="140"/>
    </location>
</feature>
<feature type="region of interest" description="Disordered" evidence="1">
    <location>
        <begin position="117"/>
        <end position="172"/>
    </location>
</feature>
<reference evidence="2 3" key="1">
    <citation type="journal article" date="2024" name="G3 (Bethesda)">
        <title>Genome assembly of Hibiscus sabdariffa L. provides insights into metabolisms of medicinal natural products.</title>
        <authorList>
            <person name="Kim T."/>
        </authorList>
    </citation>
    <scope>NUCLEOTIDE SEQUENCE [LARGE SCALE GENOMIC DNA]</scope>
    <source>
        <strain evidence="2">TK-2024</strain>
        <tissue evidence="2">Old leaves</tissue>
    </source>
</reference>
<gene>
    <name evidence="2" type="ORF">V6N11_051976</name>
</gene>
<keyword evidence="3" id="KW-1185">Reference proteome</keyword>
<organism evidence="2 3">
    <name type="scientific">Hibiscus sabdariffa</name>
    <name type="common">roselle</name>
    <dbReference type="NCBI Taxonomy" id="183260"/>
    <lineage>
        <taxon>Eukaryota</taxon>
        <taxon>Viridiplantae</taxon>
        <taxon>Streptophyta</taxon>
        <taxon>Embryophyta</taxon>
        <taxon>Tracheophyta</taxon>
        <taxon>Spermatophyta</taxon>
        <taxon>Magnoliopsida</taxon>
        <taxon>eudicotyledons</taxon>
        <taxon>Gunneridae</taxon>
        <taxon>Pentapetalae</taxon>
        <taxon>rosids</taxon>
        <taxon>malvids</taxon>
        <taxon>Malvales</taxon>
        <taxon>Malvaceae</taxon>
        <taxon>Malvoideae</taxon>
        <taxon>Hibiscus</taxon>
    </lineage>
</organism>
<comment type="caution">
    <text evidence="2">The sequence shown here is derived from an EMBL/GenBank/DDBJ whole genome shotgun (WGS) entry which is preliminary data.</text>
</comment>
<protein>
    <submittedName>
        <fullName evidence="2">Uncharacterized protein</fullName>
    </submittedName>
</protein>
<accession>A0ABR2U8L7</accession>
<evidence type="ECO:0000313" key="2">
    <source>
        <dbReference type="EMBL" id="KAK9046076.1"/>
    </source>
</evidence>
<evidence type="ECO:0000313" key="3">
    <source>
        <dbReference type="Proteomes" id="UP001396334"/>
    </source>
</evidence>
<sequence length="172" mass="18143">MSSLAQGKLITGSKVESKATSDVSPRSRVIPVLVQNSAQLQDDSPMVDVPPTDDVNQATDGVHSDSTAIHLEPQMVNEEAVGNVADSGHTPQADGVHSDSTAVHFEPQVVNEEAVGNVVESGHTPQSSERSLAHGTNNGALEQMNRRQPDQVTDQAVEGSGSVMNQELEKAE</sequence>
<name>A0ABR2U8L7_9ROSI</name>
<proteinExistence type="predicted"/>
<feature type="region of interest" description="Disordered" evidence="1">
    <location>
        <begin position="1"/>
        <end position="25"/>
    </location>
</feature>